<evidence type="ECO:0000256" key="10">
    <source>
        <dbReference type="ARBA" id="ARBA00023180"/>
    </source>
</evidence>
<dbReference type="UniPathway" id="UPA00378"/>
<keyword evidence="8" id="KW-1133">Transmembrane helix</keyword>
<keyword evidence="6" id="KW-0812">Transmembrane</keyword>
<dbReference type="SUPFAM" id="SSF53448">
    <property type="entry name" value="Nucleotide-diphospho-sugar transferases"/>
    <property type="match status" value="1"/>
</dbReference>
<evidence type="ECO:0000259" key="13">
    <source>
        <dbReference type="Pfam" id="PF02709"/>
    </source>
</evidence>
<accession>A0A7M5V9E0</accession>
<sequence length="463" mass="53752">MYYYQHLLCTMMKDFARFERTKSVVEISHLRKSYDISDQRTEQQHQDSNTQNHGQLRNMNQPKHLQQNEINRILNDPPRKQHIKQTSTTLNSLGLASDGLKPTTTLRYSTTISQTTKSLEQSEQKITFKSSQKETQRLSTTKKTSGPPDMTTLRKEQKATNHQQQQPENKALPSCQRKESILKDGRIAINRTVPSSYQQIYENLSSDLKQNLQRGGSYKPSTCKPNCTTAIIIPYKARENQLKIFLRHMHPILHRSQIGYRIFVIEQNDTHPFNRAKLFNVGFHEAITRFSRNQFSCFVFHDVDLLLENELNNYCCKDSPRYMCPAIDVWGYRSFSPYSFGGVVGLTEADFKKVNGYSNKYWGWGSEDDDLHWRLRHSGVKINRPPMTEGRYSMLTHKKQARNGKAILMLKKTEKGFLDSHENGLTTLKYEVKNVEEKTLFTHIFVNLQMTVAERNLTDVGPT</sequence>
<dbReference type="InterPro" id="IPR027995">
    <property type="entry name" value="Galactosyl_T_N"/>
</dbReference>
<evidence type="ECO:0000256" key="4">
    <source>
        <dbReference type="ARBA" id="ARBA00022676"/>
    </source>
</evidence>
<evidence type="ECO:0000256" key="9">
    <source>
        <dbReference type="ARBA" id="ARBA00023136"/>
    </source>
</evidence>
<dbReference type="PANTHER" id="PTHR19300">
    <property type="entry name" value="BETA-1,4-GALACTOSYLTRANSFERASE"/>
    <property type="match status" value="1"/>
</dbReference>
<dbReference type="Proteomes" id="UP000594262">
    <property type="component" value="Unplaced"/>
</dbReference>
<evidence type="ECO:0000256" key="8">
    <source>
        <dbReference type="ARBA" id="ARBA00022989"/>
    </source>
</evidence>
<evidence type="ECO:0000259" key="14">
    <source>
        <dbReference type="Pfam" id="PF13733"/>
    </source>
</evidence>
<feature type="domain" description="Galactosyltransferase C-terminal" evidence="13">
    <location>
        <begin position="326"/>
        <end position="398"/>
    </location>
</feature>
<feature type="domain" description="Galactosyltransferase N-terminal" evidence="14">
    <location>
        <begin position="183"/>
        <end position="317"/>
    </location>
</feature>
<dbReference type="InterPro" id="IPR003859">
    <property type="entry name" value="Galactosyl_T"/>
</dbReference>
<feature type="compositionally biased region" description="Polar residues" evidence="12">
    <location>
        <begin position="46"/>
        <end position="57"/>
    </location>
</feature>
<feature type="compositionally biased region" description="Polar residues" evidence="12">
    <location>
        <begin position="84"/>
        <end position="94"/>
    </location>
</feature>
<keyword evidence="5 11" id="KW-0808">Transferase</keyword>
<dbReference type="GO" id="GO:0008378">
    <property type="term" value="F:galactosyltransferase activity"/>
    <property type="evidence" value="ECO:0007669"/>
    <property type="project" value="TreeGrafter"/>
</dbReference>
<keyword evidence="10 11" id="KW-0325">Glycoprotein</keyword>
<comment type="pathway">
    <text evidence="2 11">Protein modification; protein glycosylation.</text>
</comment>
<keyword evidence="4 11" id="KW-0328">Glycosyltransferase</keyword>
<dbReference type="OrthoDB" id="10016069at2759"/>
<dbReference type="GO" id="GO:0005975">
    <property type="term" value="P:carbohydrate metabolic process"/>
    <property type="evidence" value="ECO:0007669"/>
    <property type="project" value="InterPro"/>
</dbReference>
<evidence type="ECO:0000256" key="3">
    <source>
        <dbReference type="ARBA" id="ARBA00005735"/>
    </source>
</evidence>
<dbReference type="AlphaFoldDB" id="A0A7M5V9E0"/>
<dbReference type="EnsemblMetazoa" id="CLYHEMT006072.1">
    <property type="protein sequence ID" value="CLYHEMP006072.1"/>
    <property type="gene ID" value="CLYHEMG006072"/>
</dbReference>
<name>A0A7M5V9E0_9CNID</name>
<comment type="similarity">
    <text evidence="3 11">Belongs to the glycosyltransferase 7 family.</text>
</comment>
<evidence type="ECO:0000313" key="15">
    <source>
        <dbReference type="EnsemblMetazoa" id="CLYHEMP006072.1"/>
    </source>
</evidence>
<evidence type="ECO:0000256" key="7">
    <source>
        <dbReference type="ARBA" id="ARBA00022968"/>
    </source>
</evidence>
<evidence type="ECO:0000256" key="12">
    <source>
        <dbReference type="SAM" id="MobiDB-lite"/>
    </source>
</evidence>
<dbReference type="PANTHER" id="PTHR19300:SF57">
    <property type="entry name" value="BETA-1,4-N-ACETYLGALACTOSAMINYLTRANSFERASE"/>
    <property type="match status" value="1"/>
</dbReference>
<feature type="compositionally biased region" description="Basic and acidic residues" evidence="12">
    <location>
        <begin position="36"/>
        <end position="45"/>
    </location>
</feature>
<keyword evidence="16" id="KW-1185">Reference proteome</keyword>
<comment type="function">
    <text evidence="11">Catalyses the transfer of galactose onto proteins or lipids.</text>
</comment>
<reference evidence="15" key="1">
    <citation type="submission" date="2021-01" db="UniProtKB">
        <authorList>
            <consortium name="EnsemblMetazoa"/>
        </authorList>
    </citation>
    <scope>IDENTIFICATION</scope>
</reference>
<evidence type="ECO:0000256" key="11">
    <source>
        <dbReference type="RuleBase" id="RU368121"/>
    </source>
</evidence>
<feature type="region of interest" description="Disordered" evidence="12">
    <location>
        <begin position="76"/>
        <end position="177"/>
    </location>
</feature>
<feature type="compositionally biased region" description="Polar residues" evidence="12">
    <location>
        <begin position="102"/>
        <end position="130"/>
    </location>
</feature>
<evidence type="ECO:0000256" key="1">
    <source>
        <dbReference type="ARBA" id="ARBA00004606"/>
    </source>
</evidence>
<evidence type="ECO:0000256" key="5">
    <source>
        <dbReference type="ARBA" id="ARBA00022679"/>
    </source>
</evidence>
<proteinExistence type="inferred from homology"/>
<keyword evidence="7 11" id="KW-0735">Signal-anchor</keyword>
<dbReference type="Gene3D" id="3.90.550.10">
    <property type="entry name" value="Spore Coat Polysaccharide Biosynthesis Protein SpsA, Chain A"/>
    <property type="match status" value="1"/>
</dbReference>
<keyword evidence="9" id="KW-0472">Membrane</keyword>
<protein>
    <recommendedName>
        <fullName evidence="11">Beta-1,4-galactosyltransferase</fullName>
        <ecNumber evidence="11">2.4.1.-</ecNumber>
    </recommendedName>
</protein>
<evidence type="ECO:0000313" key="16">
    <source>
        <dbReference type="Proteomes" id="UP000594262"/>
    </source>
</evidence>
<dbReference type="GO" id="GO:0016020">
    <property type="term" value="C:membrane"/>
    <property type="evidence" value="ECO:0007669"/>
    <property type="project" value="UniProtKB-SubCell"/>
</dbReference>
<comment type="subcellular location">
    <subcellularLocation>
        <location evidence="1">Membrane</location>
        <topology evidence="1">Single-pass type II membrane protein</topology>
    </subcellularLocation>
</comment>
<dbReference type="PRINTS" id="PR02050">
    <property type="entry name" value="B14GALTRFASE"/>
</dbReference>
<dbReference type="InterPro" id="IPR027791">
    <property type="entry name" value="Galactosyl_T_C"/>
</dbReference>
<dbReference type="InterPro" id="IPR029044">
    <property type="entry name" value="Nucleotide-diphossugar_trans"/>
</dbReference>
<evidence type="ECO:0000256" key="6">
    <source>
        <dbReference type="ARBA" id="ARBA00022692"/>
    </source>
</evidence>
<dbReference type="EC" id="2.4.1.-" evidence="11"/>
<dbReference type="Pfam" id="PF02709">
    <property type="entry name" value="Glyco_transf_7C"/>
    <property type="match status" value="1"/>
</dbReference>
<organism evidence="15 16">
    <name type="scientific">Clytia hemisphaerica</name>
    <dbReference type="NCBI Taxonomy" id="252671"/>
    <lineage>
        <taxon>Eukaryota</taxon>
        <taxon>Metazoa</taxon>
        <taxon>Cnidaria</taxon>
        <taxon>Hydrozoa</taxon>
        <taxon>Hydroidolina</taxon>
        <taxon>Leptothecata</taxon>
        <taxon>Obeliida</taxon>
        <taxon>Clytiidae</taxon>
        <taxon>Clytia</taxon>
    </lineage>
</organism>
<evidence type="ECO:0000256" key="2">
    <source>
        <dbReference type="ARBA" id="ARBA00004922"/>
    </source>
</evidence>
<dbReference type="Pfam" id="PF13733">
    <property type="entry name" value="Glyco_transf_7N"/>
    <property type="match status" value="1"/>
</dbReference>
<dbReference type="GO" id="GO:0005794">
    <property type="term" value="C:Golgi apparatus"/>
    <property type="evidence" value="ECO:0007669"/>
    <property type="project" value="TreeGrafter"/>
</dbReference>
<feature type="region of interest" description="Disordered" evidence="12">
    <location>
        <begin position="36"/>
        <end position="57"/>
    </location>
</feature>